<evidence type="ECO:0000256" key="5">
    <source>
        <dbReference type="ARBA" id="ARBA00022519"/>
    </source>
</evidence>
<dbReference type="PIRSF" id="PIRSF006648">
    <property type="entry name" value="DrrB"/>
    <property type="match status" value="1"/>
</dbReference>
<evidence type="ECO:0000256" key="2">
    <source>
        <dbReference type="ARBA" id="ARBA00007783"/>
    </source>
</evidence>
<comment type="caution">
    <text evidence="11">The sequence shown here is derived from an EMBL/GenBank/DDBJ whole genome shotgun (WGS) entry which is preliminary data.</text>
</comment>
<keyword evidence="5" id="KW-0997">Cell inner membrane</keyword>
<feature type="transmembrane region" description="Helical" evidence="9">
    <location>
        <begin position="241"/>
        <end position="259"/>
    </location>
</feature>
<name>A0A923LKN0_9FIRM</name>
<evidence type="ECO:0000256" key="8">
    <source>
        <dbReference type="ARBA" id="ARBA00023136"/>
    </source>
</evidence>
<reference evidence="11" key="1">
    <citation type="submission" date="2020-08" db="EMBL/GenBank/DDBJ databases">
        <title>Genome public.</title>
        <authorList>
            <person name="Liu C."/>
            <person name="Sun Q."/>
        </authorList>
    </citation>
    <scope>NUCLEOTIDE SEQUENCE</scope>
    <source>
        <strain evidence="11">NSJ-55</strain>
    </source>
</reference>
<keyword evidence="4 9" id="KW-1003">Cell membrane</keyword>
<evidence type="ECO:0000256" key="3">
    <source>
        <dbReference type="ARBA" id="ARBA00022448"/>
    </source>
</evidence>
<accession>A0A923LKN0</accession>
<feature type="domain" description="ABC transmembrane type-2" evidence="10">
    <location>
        <begin position="44"/>
        <end position="262"/>
    </location>
</feature>
<dbReference type="InterPro" id="IPR000412">
    <property type="entry name" value="ABC_2_transport"/>
</dbReference>
<keyword evidence="7 9" id="KW-1133">Transmembrane helix</keyword>
<dbReference type="InterPro" id="IPR047817">
    <property type="entry name" value="ABC2_TM_bact-type"/>
</dbReference>
<dbReference type="Proteomes" id="UP000652477">
    <property type="component" value="Unassembled WGS sequence"/>
</dbReference>
<gene>
    <name evidence="11" type="ORF">H8S37_17050</name>
</gene>
<dbReference type="PROSITE" id="PS51012">
    <property type="entry name" value="ABC_TM2"/>
    <property type="match status" value="1"/>
</dbReference>
<evidence type="ECO:0000259" key="10">
    <source>
        <dbReference type="PROSITE" id="PS51012"/>
    </source>
</evidence>
<comment type="subcellular location">
    <subcellularLocation>
        <location evidence="1">Cell inner membrane</location>
        <topology evidence="1">Multi-pass membrane protein</topology>
    </subcellularLocation>
    <subcellularLocation>
        <location evidence="9">Cell membrane</location>
        <topology evidence="9">Multi-pass membrane protein</topology>
    </subcellularLocation>
</comment>
<keyword evidence="8 9" id="KW-0472">Membrane</keyword>
<feature type="transmembrane region" description="Helical" evidence="9">
    <location>
        <begin position="151"/>
        <end position="178"/>
    </location>
</feature>
<dbReference type="GO" id="GO:0043190">
    <property type="term" value="C:ATP-binding cassette (ABC) transporter complex"/>
    <property type="evidence" value="ECO:0007669"/>
    <property type="project" value="InterPro"/>
</dbReference>
<dbReference type="PANTHER" id="PTHR30413:SF8">
    <property type="entry name" value="TRANSPORT PERMEASE PROTEIN"/>
    <property type="match status" value="1"/>
</dbReference>
<evidence type="ECO:0000256" key="7">
    <source>
        <dbReference type="ARBA" id="ARBA00022989"/>
    </source>
</evidence>
<evidence type="ECO:0000256" key="9">
    <source>
        <dbReference type="RuleBase" id="RU361157"/>
    </source>
</evidence>
<keyword evidence="12" id="KW-1185">Reference proteome</keyword>
<feature type="transmembrane region" description="Helical" evidence="9">
    <location>
        <begin position="122"/>
        <end position="145"/>
    </location>
</feature>
<dbReference type="PANTHER" id="PTHR30413">
    <property type="entry name" value="INNER MEMBRANE TRANSPORT PERMEASE"/>
    <property type="match status" value="1"/>
</dbReference>
<comment type="similarity">
    <text evidence="2 9">Belongs to the ABC-2 integral membrane protein family.</text>
</comment>
<dbReference type="EMBL" id="JACOPF010000006">
    <property type="protein sequence ID" value="MBC5690622.1"/>
    <property type="molecule type" value="Genomic_DNA"/>
</dbReference>
<feature type="transmembrane region" description="Helical" evidence="9">
    <location>
        <begin position="43"/>
        <end position="65"/>
    </location>
</feature>
<protein>
    <recommendedName>
        <fullName evidence="9">Transport permease protein</fullName>
    </recommendedName>
</protein>
<dbReference type="Pfam" id="PF01061">
    <property type="entry name" value="ABC2_membrane"/>
    <property type="match status" value="1"/>
</dbReference>
<organism evidence="11 12">
    <name type="scientific">Mediterraneibacter hominis</name>
    <dbReference type="NCBI Taxonomy" id="2763054"/>
    <lineage>
        <taxon>Bacteria</taxon>
        <taxon>Bacillati</taxon>
        <taxon>Bacillota</taxon>
        <taxon>Clostridia</taxon>
        <taxon>Lachnospirales</taxon>
        <taxon>Lachnospiraceae</taxon>
        <taxon>Mediterraneibacter</taxon>
    </lineage>
</organism>
<proteinExistence type="inferred from homology"/>
<sequence length="270" mass="32068">MAETRKTNPRKEQQEKAEKRKQYFFVIRELTSREIKRKYSRSYLGILWSVLNPLLSMAVISLIFSQLFKRSIDNYPIYYLTGFILWQLFTGATNAAMTALVDNKMMLIKVKLPMEIFILARIYTALVNLGYSMMAYVVMLLVFQVKPNLTMFFFPIIVLFLLVFTMGISFILAWAYVFFGDVKHLYSVLLTLWMYCSAIFYPVERLEGIIRKIIEINPIFNYIDSMRSIIMQGRLPSFEEIFRMVVWAVVIYFLGYYIFRKNRNKIMQKI</sequence>
<dbReference type="GO" id="GO:0140359">
    <property type="term" value="F:ABC-type transporter activity"/>
    <property type="evidence" value="ECO:0007669"/>
    <property type="project" value="InterPro"/>
</dbReference>
<evidence type="ECO:0000256" key="6">
    <source>
        <dbReference type="ARBA" id="ARBA00022692"/>
    </source>
</evidence>
<feature type="transmembrane region" description="Helical" evidence="9">
    <location>
        <begin position="77"/>
        <end position="101"/>
    </location>
</feature>
<evidence type="ECO:0000313" key="12">
    <source>
        <dbReference type="Proteomes" id="UP000652477"/>
    </source>
</evidence>
<evidence type="ECO:0000256" key="1">
    <source>
        <dbReference type="ARBA" id="ARBA00004429"/>
    </source>
</evidence>
<dbReference type="GO" id="GO:0015920">
    <property type="term" value="P:lipopolysaccharide transport"/>
    <property type="evidence" value="ECO:0007669"/>
    <property type="project" value="TreeGrafter"/>
</dbReference>
<feature type="transmembrane region" description="Helical" evidence="9">
    <location>
        <begin position="185"/>
        <end position="203"/>
    </location>
</feature>
<evidence type="ECO:0000256" key="4">
    <source>
        <dbReference type="ARBA" id="ARBA00022475"/>
    </source>
</evidence>
<dbReference type="InterPro" id="IPR013525">
    <property type="entry name" value="ABC2_TM"/>
</dbReference>
<keyword evidence="6 9" id="KW-0812">Transmembrane</keyword>
<keyword evidence="3 9" id="KW-0813">Transport</keyword>
<dbReference type="RefSeq" id="WP_186877273.1">
    <property type="nucleotide sequence ID" value="NZ_JACOPF010000006.1"/>
</dbReference>
<evidence type="ECO:0000313" key="11">
    <source>
        <dbReference type="EMBL" id="MBC5690622.1"/>
    </source>
</evidence>
<dbReference type="AlphaFoldDB" id="A0A923LKN0"/>